<evidence type="ECO:0000313" key="3">
    <source>
        <dbReference type="Proteomes" id="UP000604341"/>
    </source>
</evidence>
<organism evidence="2 3">
    <name type="scientific">Deinococcus radiotolerans</name>
    <dbReference type="NCBI Taxonomy" id="1309407"/>
    <lineage>
        <taxon>Bacteria</taxon>
        <taxon>Thermotogati</taxon>
        <taxon>Deinococcota</taxon>
        <taxon>Deinococci</taxon>
        <taxon>Deinococcales</taxon>
        <taxon>Deinococcaceae</taxon>
        <taxon>Deinococcus</taxon>
    </lineage>
</organism>
<keyword evidence="3" id="KW-1185">Reference proteome</keyword>
<dbReference type="EMBL" id="BMPE01000027">
    <property type="protein sequence ID" value="GGL18429.1"/>
    <property type="molecule type" value="Genomic_DNA"/>
</dbReference>
<evidence type="ECO:0008006" key="4">
    <source>
        <dbReference type="Google" id="ProtNLM"/>
    </source>
</evidence>
<protein>
    <recommendedName>
        <fullName evidence="4">Phage portal protein</fullName>
    </recommendedName>
</protein>
<reference evidence="3" key="1">
    <citation type="journal article" date="2019" name="Int. J. Syst. Evol. Microbiol.">
        <title>The Global Catalogue of Microorganisms (GCM) 10K type strain sequencing project: providing services to taxonomists for standard genome sequencing and annotation.</title>
        <authorList>
            <consortium name="The Broad Institute Genomics Platform"/>
            <consortium name="The Broad Institute Genome Sequencing Center for Infectious Disease"/>
            <person name="Wu L."/>
            <person name="Ma J."/>
        </authorList>
    </citation>
    <scope>NUCLEOTIDE SEQUENCE [LARGE SCALE GENOMIC DNA]</scope>
    <source>
        <strain evidence="3">JCM 19173</strain>
    </source>
</reference>
<evidence type="ECO:0000256" key="1">
    <source>
        <dbReference type="SAM" id="MobiDB-lite"/>
    </source>
</evidence>
<sequence>MTTLYGPDGQPLRPSQEARAVQIRGGQAPTLDPTMFNPGWRDGAPNVDGSVIYGRYGFSRAFARQTCRTLYHANGLFQVAVELAAAFLVGDAIRYGTLADKGLQQILDDFWMANSLEHVISSRMINEWMLDGEQAVVFPTGADAPPADLPALVGLVDVDLSGFTLDVNTRRGATPSDMAERLQLELAEQQRLTWERGEFVWNAHNAFYNDPRGFPVALAAADFSIAYVNMMNMRLNVHQLQQRILAVYKAFLDPNGQDAGGVPDGGVHGWRMKAMTFRQLPEQGGVIPLIHQPGFTDKEGVKYEGVNESLDFLRPAQGASDAAQDMKLILRMVALTIGGMPEHYFGEGGGATRTTAEAMGLPSIRLANKRQAAFRHTIVRMLRAEVVRRGGRDRKWQASKGSRRRVPIDLIDFPIEFPEIREESLEMIIRRAEFAATHGYASAQTLTGDIGFDAARERERGAPALQDNPLPVPAPQE</sequence>
<accession>A0ABQ2FR02</accession>
<comment type="caution">
    <text evidence="2">The sequence shown here is derived from an EMBL/GenBank/DDBJ whole genome shotgun (WGS) entry which is preliminary data.</text>
</comment>
<gene>
    <name evidence="2" type="ORF">GCM10010844_41580</name>
</gene>
<feature type="region of interest" description="Disordered" evidence="1">
    <location>
        <begin position="456"/>
        <end position="477"/>
    </location>
</feature>
<proteinExistence type="predicted"/>
<evidence type="ECO:0000313" key="2">
    <source>
        <dbReference type="EMBL" id="GGL18429.1"/>
    </source>
</evidence>
<name>A0ABQ2FR02_9DEIO</name>
<dbReference type="Proteomes" id="UP000604341">
    <property type="component" value="Unassembled WGS sequence"/>
</dbReference>
<dbReference type="RefSeq" id="WP_189070899.1">
    <property type="nucleotide sequence ID" value="NZ_BMPE01000027.1"/>
</dbReference>